<name>A0A285X141_9FLAO</name>
<dbReference type="AlphaFoldDB" id="A0A285X141"/>
<dbReference type="InterPro" id="IPR026350">
    <property type="entry name" value="GxxExxY"/>
</dbReference>
<evidence type="ECO:0000313" key="2">
    <source>
        <dbReference type="Proteomes" id="UP000219193"/>
    </source>
</evidence>
<reference evidence="2" key="1">
    <citation type="submission" date="2017-09" db="EMBL/GenBank/DDBJ databases">
        <authorList>
            <person name="Varghese N."/>
            <person name="Submissions S."/>
        </authorList>
    </citation>
    <scope>NUCLEOTIDE SEQUENCE [LARGE SCALE GENOMIC DNA]</scope>
    <source>
        <strain evidence="2">CGMCC 1.12641</strain>
    </source>
</reference>
<sequence length="124" mass="14537">MGEFLYKDLTYQIIGVLFDVHNELGGGFLEVVYSDAVEYELKAREIPYEREKKYQVHYKDSILPHHFYADFVVFDKIILELKSASHLHDAHMAQCLNYLKISKLKLAILANFEGDKLIHHRIIL</sequence>
<protein>
    <submittedName>
        <fullName evidence="1">GxxExxY protein</fullName>
    </submittedName>
</protein>
<dbReference type="NCBIfam" id="TIGR04256">
    <property type="entry name" value="GxxExxY"/>
    <property type="match status" value="1"/>
</dbReference>
<organism evidence="1 2">
    <name type="scientific">Salinimicrobium sediminis</name>
    <dbReference type="NCBI Taxonomy" id="1343891"/>
    <lineage>
        <taxon>Bacteria</taxon>
        <taxon>Pseudomonadati</taxon>
        <taxon>Bacteroidota</taxon>
        <taxon>Flavobacteriia</taxon>
        <taxon>Flavobacteriales</taxon>
        <taxon>Flavobacteriaceae</taxon>
        <taxon>Salinimicrobium</taxon>
    </lineage>
</organism>
<evidence type="ECO:0000313" key="1">
    <source>
        <dbReference type="EMBL" id="SOC79032.1"/>
    </source>
</evidence>
<keyword evidence="2" id="KW-1185">Reference proteome</keyword>
<dbReference type="RefSeq" id="WP_097054805.1">
    <property type="nucleotide sequence ID" value="NZ_OCMF01000001.1"/>
</dbReference>
<dbReference type="Pfam" id="PF13366">
    <property type="entry name" value="PDDEXK_3"/>
    <property type="match status" value="1"/>
</dbReference>
<dbReference type="Proteomes" id="UP000219193">
    <property type="component" value="Unassembled WGS sequence"/>
</dbReference>
<dbReference type="OrthoDB" id="9806869at2"/>
<dbReference type="EMBL" id="OCMF01000001">
    <property type="protein sequence ID" value="SOC79032.1"/>
    <property type="molecule type" value="Genomic_DNA"/>
</dbReference>
<accession>A0A285X141</accession>
<proteinExistence type="predicted"/>
<gene>
    <name evidence="1" type="ORF">SAMN06296241_0552</name>
</gene>